<name>A0A3B1C7J9_9ZZZZ</name>
<evidence type="ECO:0008006" key="2">
    <source>
        <dbReference type="Google" id="ProtNLM"/>
    </source>
</evidence>
<proteinExistence type="predicted"/>
<gene>
    <name evidence="1" type="ORF">MNBD_NITROSPINAE02-1364</name>
</gene>
<dbReference type="AlphaFoldDB" id="A0A3B1C7J9"/>
<sequence>MKKFIINAIFVAMLIIIAGVGCGSSSVESEDSGGSEGETAPAGAPEWIKGDWFMTRWNGETVTRFNPIMTVAETTFTAAFNDIGQECVSDGSFEIDGTIPSWESNEYSMIVSETTCTVSWGPASLAGDFDQGIIFAEDERFMMRVSYLFPDFWEYRNYQ</sequence>
<organism evidence="1">
    <name type="scientific">hydrothermal vent metagenome</name>
    <dbReference type="NCBI Taxonomy" id="652676"/>
    <lineage>
        <taxon>unclassified sequences</taxon>
        <taxon>metagenomes</taxon>
        <taxon>ecological metagenomes</taxon>
    </lineage>
</organism>
<dbReference type="EMBL" id="UOGE01000050">
    <property type="protein sequence ID" value="VAX19934.1"/>
    <property type="molecule type" value="Genomic_DNA"/>
</dbReference>
<reference evidence="1" key="1">
    <citation type="submission" date="2018-06" db="EMBL/GenBank/DDBJ databases">
        <authorList>
            <person name="Zhirakovskaya E."/>
        </authorList>
    </citation>
    <scope>NUCLEOTIDE SEQUENCE</scope>
</reference>
<accession>A0A3B1C7J9</accession>
<protein>
    <recommendedName>
        <fullName evidence="2">Lipocalin-like domain-containing protein</fullName>
    </recommendedName>
</protein>
<dbReference type="PROSITE" id="PS51257">
    <property type="entry name" value="PROKAR_LIPOPROTEIN"/>
    <property type="match status" value="1"/>
</dbReference>
<evidence type="ECO:0000313" key="1">
    <source>
        <dbReference type="EMBL" id="VAX19934.1"/>
    </source>
</evidence>